<evidence type="ECO:0000313" key="3">
    <source>
        <dbReference type="EMBL" id="ANE41191.1"/>
    </source>
</evidence>
<dbReference type="InterPro" id="IPR011856">
    <property type="entry name" value="tRNA_endonuc-like_dom_sf"/>
</dbReference>
<dbReference type="Pfam" id="PF04471">
    <property type="entry name" value="Mrr_cat"/>
    <property type="match status" value="1"/>
</dbReference>
<dbReference type="EMBL" id="CP011393">
    <property type="protein sequence ID" value="ANE41191.1"/>
    <property type="molecule type" value="Genomic_DNA"/>
</dbReference>
<evidence type="ECO:0000313" key="4">
    <source>
        <dbReference type="Proteomes" id="UP000077096"/>
    </source>
</evidence>
<protein>
    <recommendedName>
        <fullName evidence="5">Restriction endonuclease</fullName>
    </recommendedName>
</protein>
<feature type="domain" description="Restriction endonuclease type IV Mrr" evidence="1">
    <location>
        <begin position="152"/>
        <end position="273"/>
    </location>
</feature>
<accession>A0A172T2J6</accession>
<reference evidence="3 4" key="1">
    <citation type="submission" date="2014-08" db="EMBL/GenBank/DDBJ databases">
        <title>Fervidobacterium pennivorans DYC genome.</title>
        <authorList>
            <person name="Wushke S."/>
        </authorList>
    </citation>
    <scope>NUCLEOTIDE SEQUENCE [LARGE SCALE GENOMIC DNA]</scope>
    <source>
        <strain evidence="3 4">DYC</strain>
    </source>
</reference>
<organism evidence="3 4">
    <name type="scientific">Fervidobacterium pennivorans</name>
    <dbReference type="NCBI Taxonomy" id="93466"/>
    <lineage>
        <taxon>Bacteria</taxon>
        <taxon>Thermotogati</taxon>
        <taxon>Thermotogota</taxon>
        <taxon>Thermotogae</taxon>
        <taxon>Thermotogales</taxon>
        <taxon>Fervidobacteriaceae</taxon>
        <taxon>Fervidobacterium</taxon>
    </lineage>
</organism>
<name>A0A172T2J6_FERPE</name>
<dbReference type="Gene3D" id="3.40.1350.10">
    <property type="match status" value="1"/>
</dbReference>
<dbReference type="REBASE" id="145677">
    <property type="entry name" value="FpeDYCMrrP"/>
</dbReference>
<dbReference type="Proteomes" id="UP000077096">
    <property type="component" value="Chromosome"/>
</dbReference>
<proteinExistence type="predicted"/>
<dbReference type="SUPFAM" id="SSF52980">
    <property type="entry name" value="Restriction endonuclease-like"/>
    <property type="match status" value="1"/>
</dbReference>
<dbReference type="Pfam" id="PF14338">
    <property type="entry name" value="Mrr_N"/>
    <property type="match status" value="1"/>
</dbReference>
<evidence type="ECO:0000259" key="2">
    <source>
        <dbReference type="Pfam" id="PF14338"/>
    </source>
</evidence>
<dbReference type="InterPro" id="IPR025745">
    <property type="entry name" value="Mrr-like_N_dom"/>
</dbReference>
<gene>
    <name evidence="3" type="ORF">JM64_03725</name>
</gene>
<dbReference type="OrthoDB" id="9803736at2"/>
<dbReference type="PANTHER" id="PTHR30015">
    <property type="entry name" value="MRR RESTRICTION SYSTEM PROTEIN"/>
    <property type="match status" value="1"/>
</dbReference>
<evidence type="ECO:0008006" key="5">
    <source>
        <dbReference type="Google" id="ProtNLM"/>
    </source>
</evidence>
<dbReference type="PATRIC" id="fig|93466.3.peg.803"/>
<dbReference type="InterPro" id="IPR011335">
    <property type="entry name" value="Restrct_endonuc-II-like"/>
</dbReference>
<dbReference type="AlphaFoldDB" id="A0A172T2J6"/>
<evidence type="ECO:0000259" key="1">
    <source>
        <dbReference type="Pfam" id="PF04471"/>
    </source>
</evidence>
<dbReference type="GO" id="GO:0009307">
    <property type="term" value="P:DNA restriction-modification system"/>
    <property type="evidence" value="ECO:0007669"/>
    <property type="project" value="InterPro"/>
</dbReference>
<feature type="domain" description="Restriction system protein Mrr-like N-terminal" evidence="2">
    <location>
        <begin position="7"/>
        <end position="96"/>
    </location>
</feature>
<dbReference type="InterPro" id="IPR052906">
    <property type="entry name" value="Type_IV_Methyl-Rstrct_Enzyme"/>
</dbReference>
<dbReference type="GO" id="GO:0015666">
    <property type="term" value="F:restriction endodeoxyribonuclease activity"/>
    <property type="evidence" value="ECO:0007669"/>
    <property type="project" value="TreeGrafter"/>
</dbReference>
<sequence>MIPKTFECYKPILELLADGKEHTIKDIIEHLTKYFNVTEEERRMRLASGNDFIFINRVRWAIFHLRRASAIEYPENERGVYRGVYRITHRGLDVLKKNPKVIYSKDLEKLADKPEDSNTGDPTEQPPEEIISEQLEVLKAKLKDELRRRILEKSPHFFEKLVLELIVKMGYGGSFEEASKVLGKSGDEGIDGVIKEDVLGLDNIYLQAKRYNPGQSIGRKEIQSFVGALHGKGARKGIFITTASFTKEALQYAENIKDIKVVLIDGDKLLDYMIKYNLGVRVDSVIEIKKIDSDYFEEE</sequence>
<dbReference type="KEGG" id="fng:JM64_03725"/>
<dbReference type="GO" id="GO:0003677">
    <property type="term" value="F:DNA binding"/>
    <property type="evidence" value="ECO:0007669"/>
    <property type="project" value="InterPro"/>
</dbReference>
<dbReference type="InterPro" id="IPR007560">
    <property type="entry name" value="Restrct_endonuc_IV_Mrr"/>
</dbReference>
<dbReference type="PANTHER" id="PTHR30015:SF7">
    <property type="entry name" value="TYPE IV METHYL-DIRECTED RESTRICTION ENZYME ECOKMRR"/>
    <property type="match status" value="1"/>
</dbReference>